<dbReference type="EMBL" id="KN847321">
    <property type="protein sequence ID" value="KIW52527.1"/>
    <property type="molecule type" value="Genomic_DNA"/>
</dbReference>
<dbReference type="AlphaFoldDB" id="A0A0D2CRE1"/>
<name>A0A0D2CRE1_9EURO</name>
<dbReference type="HOGENOM" id="CLU_097232_0_0_1"/>
<feature type="compositionally biased region" description="Basic and acidic residues" evidence="1">
    <location>
        <begin position="94"/>
        <end position="151"/>
    </location>
</feature>
<protein>
    <submittedName>
        <fullName evidence="2">Uncharacterized protein</fullName>
    </submittedName>
</protein>
<reference evidence="2 3" key="1">
    <citation type="submission" date="2015-01" db="EMBL/GenBank/DDBJ databases">
        <title>The Genome Sequence of Exophiala xenobiotica CBS118157.</title>
        <authorList>
            <consortium name="The Broad Institute Genomics Platform"/>
            <person name="Cuomo C."/>
            <person name="de Hoog S."/>
            <person name="Gorbushina A."/>
            <person name="Stielow B."/>
            <person name="Teixiera M."/>
            <person name="Abouelleil A."/>
            <person name="Chapman S.B."/>
            <person name="Priest M."/>
            <person name="Young S.K."/>
            <person name="Wortman J."/>
            <person name="Nusbaum C."/>
            <person name="Birren B."/>
        </authorList>
    </citation>
    <scope>NUCLEOTIDE SEQUENCE [LARGE SCALE GENOMIC DNA]</scope>
    <source>
        <strain evidence="2 3">CBS 118157</strain>
    </source>
</reference>
<evidence type="ECO:0000313" key="3">
    <source>
        <dbReference type="Proteomes" id="UP000054342"/>
    </source>
</evidence>
<keyword evidence="3" id="KW-1185">Reference proteome</keyword>
<accession>A0A0D2CRE1</accession>
<dbReference type="OrthoDB" id="5427780at2759"/>
<feature type="region of interest" description="Disordered" evidence="1">
    <location>
        <begin position="94"/>
        <end position="191"/>
    </location>
</feature>
<evidence type="ECO:0000313" key="2">
    <source>
        <dbReference type="EMBL" id="KIW52527.1"/>
    </source>
</evidence>
<dbReference type="RefSeq" id="XP_013313111.1">
    <property type="nucleotide sequence ID" value="XM_013457657.1"/>
</dbReference>
<feature type="region of interest" description="Disordered" evidence="1">
    <location>
        <begin position="41"/>
        <end position="73"/>
    </location>
</feature>
<gene>
    <name evidence="2" type="ORF">PV05_08157</name>
</gene>
<feature type="compositionally biased region" description="Basic and acidic residues" evidence="1">
    <location>
        <begin position="44"/>
        <end position="73"/>
    </location>
</feature>
<dbReference type="GeneID" id="25330065"/>
<sequence length="222" mass="25312">MSFTIWHTKPDGTLKPIRMSILDAFRGVPDPKPKKSVVCACCGKTHDPKPDPKADKNHGNKTEERSDAEKADDEIILRMKAENHQAQWKDILEQTKTFKDQHQVKARYKELTGHKKEEGKDDSNEGPKGKKKDKDPDRAAKDAKNREEGLKRAKSGQGQQSEDAKNEKKKGKGKQDKNDSNDFKAWAESYDNKKWQILASKHYDKTGHRITPEHARQMAEGK</sequence>
<proteinExistence type="predicted"/>
<feature type="compositionally biased region" description="Basic and acidic residues" evidence="1">
    <location>
        <begin position="173"/>
        <end position="182"/>
    </location>
</feature>
<evidence type="ECO:0000256" key="1">
    <source>
        <dbReference type="SAM" id="MobiDB-lite"/>
    </source>
</evidence>
<dbReference type="STRING" id="348802.A0A0D2CRE1"/>
<organism evidence="2 3">
    <name type="scientific">Exophiala xenobiotica</name>
    <dbReference type="NCBI Taxonomy" id="348802"/>
    <lineage>
        <taxon>Eukaryota</taxon>
        <taxon>Fungi</taxon>
        <taxon>Dikarya</taxon>
        <taxon>Ascomycota</taxon>
        <taxon>Pezizomycotina</taxon>
        <taxon>Eurotiomycetes</taxon>
        <taxon>Chaetothyriomycetidae</taxon>
        <taxon>Chaetothyriales</taxon>
        <taxon>Herpotrichiellaceae</taxon>
        <taxon>Exophiala</taxon>
    </lineage>
</organism>
<dbReference type="Proteomes" id="UP000054342">
    <property type="component" value="Unassembled WGS sequence"/>
</dbReference>